<dbReference type="InterPro" id="IPR029033">
    <property type="entry name" value="His_PPase_superfam"/>
</dbReference>
<dbReference type="SUPFAM" id="SSF53254">
    <property type="entry name" value="Phosphoglycerate mutase-like"/>
    <property type="match status" value="1"/>
</dbReference>
<dbReference type="Pfam" id="PF00300">
    <property type="entry name" value="His_Phos_1"/>
    <property type="match status" value="1"/>
</dbReference>
<organism evidence="1 2">
    <name type="scientific">Clostridium cellulovorans (strain ATCC 35296 / DSM 3052 / OCM 3 / 743B)</name>
    <dbReference type="NCBI Taxonomy" id="573061"/>
    <lineage>
        <taxon>Bacteria</taxon>
        <taxon>Bacillati</taxon>
        <taxon>Bacillota</taxon>
        <taxon>Clostridia</taxon>
        <taxon>Eubacteriales</taxon>
        <taxon>Clostridiaceae</taxon>
        <taxon>Clostridium</taxon>
    </lineage>
</organism>
<dbReference type="KEGG" id="ccb:Clocel_0237"/>
<proteinExistence type="predicted"/>
<dbReference type="GO" id="GO:0005737">
    <property type="term" value="C:cytoplasm"/>
    <property type="evidence" value="ECO:0007669"/>
    <property type="project" value="TreeGrafter"/>
</dbReference>
<dbReference type="RefSeq" id="WP_010075214.1">
    <property type="nucleotide sequence ID" value="NC_014393.1"/>
</dbReference>
<dbReference type="InterPro" id="IPR050275">
    <property type="entry name" value="PGM_Phosphatase"/>
</dbReference>
<dbReference type="PANTHER" id="PTHR48100">
    <property type="entry name" value="BROAD-SPECIFICITY PHOSPHATASE YOR283W-RELATED"/>
    <property type="match status" value="1"/>
</dbReference>
<keyword evidence="2" id="KW-1185">Reference proteome</keyword>
<name>D9SPH2_CLOC7</name>
<dbReference type="AlphaFoldDB" id="D9SPH2"/>
<dbReference type="eggNOG" id="COG0406">
    <property type="taxonomic scope" value="Bacteria"/>
</dbReference>
<dbReference type="OrthoDB" id="9781415at2"/>
<accession>D9SPH2</accession>
<dbReference type="STRING" id="573061.Clocel_0237"/>
<dbReference type="GO" id="GO:0016791">
    <property type="term" value="F:phosphatase activity"/>
    <property type="evidence" value="ECO:0007669"/>
    <property type="project" value="TreeGrafter"/>
</dbReference>
<dbReference type="SMART" id="SM00855">
    <property type="entry name" value="PGAM"/>
    <property type="match status" value="1"/>
</dbReference>
<sequence length="184" mass="21274">MITNIYFVRHANSSYTPDELNRPLSENGVKDAQRVTELLSHENISKVISSPYKRAIQTVEGVSNHFGLSISIDEGFRERKLAEGAVTNFDEVILKYWENFDFCIHGGETAYDAQHRGVESLKNVLNRYCGENIVIGTHGNIMVIIMNYYDKKYNYVFWKDLNMPDIYKLIFKDNNLVGVEHIWS</sequence>
<evidence type="ECO:0000313" key="2">
    <source>
        <dbReference type="Proteomes" id="UP000002730"/>
    </source>
</evidence>
<gene>
    <name evidence="1" type="ordered locus">Clocel_0237</name>
</gene>
<evidence type="ECO:0000313" key="1">
    <source>
        <dbReference type="EMBL" id="ADL50021.1"/>
    </source>
</evidence>
<protein>
    <submittedName>
        <fullName evidence="1">Phosphoglycerate mutase</fullName>
    </submittedName>
</protein>
<dbReference type="Proteomes" id="UP000002730">
    <property type="component" value="Chromosome"/>
</dbReference>
<dbReference type="InterPro" id="IPR013078">
    <property type="entry name" value="His_Pase_superF_clade-1"/>
</dbReference>
<dbReference type="Gene3D" id="3.40.50.1240">
    <property type="entry name" value="Phosphoglycerate mutase-like"/>
    <property type="match status" value="1"/>
</dbReference>
<dbReference type="CDD" id="cd07067">
    <property type="entry name" value="HP_PGM_like"/>
    <property type="match status" value="1"/>
</dbReference>
<reference evidence="1 2" key="1">
    <citation type="submission" date="2010-08" db="EMBL/GenBank/DDBJ databases">
        <title>Complete sequence of Clostridium cellulovorans 743B.</title>
        <authorList>
            <consortium name="US DOE Joint Genome Institute"/>
            <person name="Lucas S."/>
            <person name="Copeland A."/>
            <person name="Lapidus A."/>
            <person name="Cheng J.-F."/>
            <person name="Bruce D."/>
            <person name="Goodwin L."/>
            <person name="Pitluck S."/>
            <person name="Chertkov O."/>
            <person name="Detter J.C."/>
            <person name="Han C."/>
            <person name="Tapia R."/>
            <person name="Land M."/>
            <person name="Hauser L."/>
            <person name="Chang Y.-J."/>
            <person name="Jeffries C."/>
            <person name="Kyrpides N."/>
            <person name="Ivanova N."/>
            <person name="Mikhailova N."/>
            <person name="Hemme C.L."/>
            <person name="Woyke T."/>
        </authorList>
    </citation>
    <scope>NUCLEOTIDE SEQUENCE [LARGE SCALE GENOMIC DNA]</scope>
    <source>
        <strain evidence="2">ATCC 35296 / DSM 3052 / OCM 3 / 743B</strain>
    </source>
</reference>
<dbReference type="PANTHER" id="PTHR48100:SF59">
    <property type="entry name" value="ADENOSYLCOBALAMIN_ALPHA-RIBAZOLE PHOSPHATASE"/>
    <property type="match status" value="1"/>
</dbReference>
<dbReference type="HOGENOM" id="CLU_033323_12_2_9"/>
<dbReference type="EMBL" id="CP002160">
    <property type="protein sequence ID" value="ADL50021.1"/>
    <property type="molecule type" value="Genomic_DNA"/>
</dbReference>